<proteinExistence type="predicted"/>
<dbReference type="OrthoDB" id="19653at2759"/>
<dbReference type="Proteomes" id="UP000014074">
    <property type="component" value="Unassembled WGS sequence"/>
</dbReference>
<dbReference type="HOGENOM" id="CLU_012494_9_1_1"/>
<dbReference type="RefSeq" id="XP_007914457.1">
    <property type="nucleotide sequence ID" value="XM_007916266.1"/>
</dbReference>
<dbReference type="SUPFAM" id="SSF53474">
    <property type="entry name" value="alpha/beta-Hydrolases"/>
    <property type="match status" value="1"/>
</dbReference>
<dbReference type="AlphaFoldDB" id="R8BN47"/>
<dbReference type="InterPro" id="IPR013094">
    <property type="entry name" value="AB_hydrolase_3"/>
</dbReference>
<dbReference type="GeneID" id="19324071"/>
<keyword evidence="2" id="KW-0378">Hydrolase</keyword>
<dbReference type="Gene3D" id="3.40.50.1820">
    <property type="entry name" value="alpha/beta hydrolase"/>
    <property type="match status" value="1"/>
</dbReference>
<reference evidence="3" key="1">
    <citation type="journal article" date="2013" name="Genome Announc.">
        <title>Draft genome sequence of the ascomycete Phaeoacremonium aleophilum strain UCR-PA7, a causal agent of the esca disease complex in grapevines.</title>
        <authorList>
            <person name="Blanco-Ulate B."/>
            <person name="Rolshausen P."/>
            <person name="Cantu D."/>
        </authorList>
    </citation>
    <scope>NUCLEOTIDE SEQUENCE [LARGE SCALE GENOMIC DNA]</scope>
    <source>
        <strain evidence="3">UCR-PA7</strain>
    </source>
</reference>
<protein>
    <submittedName>
        <fullName evidence="2">Putative alpha beta hydrolase fold-3 domain protein</fullName>
    </submittedName>
</protein>
<evidence type="ECO:0000313" key="3">
    <source>
        <dbReference type="Proteomes" id="UP000014074"/>
    </source>
</evidence>
<keyword evidence="3" id="KW-1185">Reference proteome</keyword>
<dbReference type="eggNOG" id="KOG1515">
    <property type="taxonomic scope" value="Eukaryota"/>
</dbReference>
<evidence type="ECO:0000259" key="1">
    <source>
        <dbReference type="Pfam" id="PF07859"/>
    </source>
</evidence>
<dbReference type="KEGG" id="tmn:UCRPA7_3699"/>
<evidence type="ECO:0000313" key="2">
    <source>
        <dbReference type="EMBL" id="EOO00757.1"/>
    </source>
</evidence>
<gene>
    <name evidence="2" type="ORF">UCRPA7_3699</name>
</gene>
<dbReference type="InterPro" id="IPR029058">
    <property type="entry name" value="AB_hydrolase_fold"/>
</dbReference>
<dbReference type="EMBL" id="KB933061">
    <property type="protein sequence ID" value="EOO00757.1"/>
    <property type="molecule type" value="Genomic_DNA"/>
</dbReference>
<name>R8BN47_PHAM7</name>
<organism evidence="2 3">
    <name type="scientific">Phaeoacremonium minimum (strain UCR-PA7)</name>
    <name type="common">Esca disease fungus</name>
    <name type="synonym">Togninia minima</name>
    <dbReference type="NCBI Taxonomy" id="1286976"/>
    <lineage>
        <taxon>Eukaryota</taxon>
        <taxon>Fungi</taxon>
        <taxon>Dikarya</taxon>
        <taxon>Ascomycota</taxon>
        <taxon>Pezizomycotina</taxon>
        <taxon>Sordariomycetes</taxon>
        <taxon>Sordariomycetidae</taxon>
        <taxon>Togniniales</taxon>
        <taxon>Togniniaceae</taxon>
        <taxon>Phaeoacremonium</taxon>
    </lineage>
</organism>
<accession>R8BN47</accession>
<sequence length="277" mass="31279">MATLRPCFEFAGKSLWPDWLPIYLLEYAEQHSTPLISADYRLLPECQGLDILDDLEVFWGWVRRDNDGLQAFLNSKYPSLALDTDRILAEGESAGGYLVVQAALSGLPGLKAVISAYPMLDLRDRYYREAFEKVMTGVPMLPPEIITEHLKSMKKGDIVSQSLPPARMDLGTAIIQQGRFCEFLGDEDVLYPVDRLRLGLHSSGTMPRLWIYHGKQDTGIPSAGSVVFAKEAKRLWPESELRLDLPDGEHGVHKDKHVASTTWLREGLAWLEEPWLK</sequence>
<dbReference type="GO" id="GO:0016787">
    <property type="term" value="F:hydrolase activity"/>
    <property type="evidence" value="ECO:0007669"/>
    <property type="project" value="UniProtKB-KW"/>
</dbReference>
<feature type="domain" description="Alpha/beta hydrolase fold-3" evidence="1">
    <location>
        <begin position="25"/>
        <end position="131"/>
    </location>
</feature>
<dbReference type="Pfam" id="PF07859">
    <property type="entry name" value="Abhydrolase_3"/>
    <property type="match status" value="1"/>
</dbReference>